<feature type="domain" description="Glycogen debranching enzyme C-terminal" evidence="2">
    <location>
        <begin position="429"/>
        <end position="790"/>
    </location>
</feature>
<dbReference type="PANTHER" id="PTHR10569:SF2">
    <property type="entry name" value="GLYCOGEN DEBRANCHING ENZYME"/>
    <property type="match status" value="1"/>
</dbReference>
<dbReference type="InterPro" id="IPR008928">
    <property type="entry name" value="6-hairpin_glycosidase_sf"/>
</dbReference>
<feature type="compositionally biased region" description="Polar residues" evidence="1">
    <location>
        <begin position="152"/>
        <end position="163"/>
    </location>
</feature>
<comment type="caution">
    <text evidence="4">The sequence shown here is derived from an EMBL/GenBank/DDBJ whole genome shotgun (WGS) entry which is preliminary data.</text>
</comment>
<dbReference type="Pfam" id="PF06202">
    <property type="entry name" value="GDE_C"/>
    <property type="match status" value="1"/>
</dbReference>
<dbReference type="Pfam" id="PF12439">
    <property type="entry name" value="GDE_N"/>
    <property type="match status" value="1"/>
</dbReference>
<proteinExistence type="predicted"/>
<dbReference type="RefSeq" id="WP_162005100.1">
    <property type="nucleotide sequence ID" value="NZ_BKZW01000001.1"/>
</dbReference>
<dbReference type="Proteomes" id="UP000326912">
    <property type="component" value="Unassembled WGS sequence"/>
</dbReference>
<keyword evidence="5" id="KW-1185">Reference proteome</keyword>
<dbReference type="SUPFAM" id="SSF48208">
    <property type="entry name" value="Six-hairpin glycosidases"/>
    <property type="match status" value="1"/>
</dbReference>
<name>A0A5J4KES2_9CHLR</name>
<dbReference type="PANTHER" id="PTHR10569">
    <property type="entry name" value="GLYCOGEN DEBRANCHING ENZYME"/>
    <property type="match status" value="1"/>
</dbReference>
<evidence type="ECO:0000259" key="3">
    <source>
        <dbReference type="Pfam" id="PF12439"/>
    </source>
</evidence>
<dbReference type="InterPro" id="IPR010401">
    <property type="entry name" value="AGL/Gdb1"/>
</dbReference>
<dbReference type="EMBL" id="BKZW01000001">
    <property type="protein sequence ID" value="GER87798.1"/>
    <property type="molecule type" value="Genomic_DNA"/>
</dbReference>
<evidence type="ECO:0000313" key="4">
    <source>
        <dbReference type="EMBL" id="GER87798.1"/>
    </source>
</evidence>
<evidence type="ECO:0000259" key="2">
    <source>
        <dbReference type="Pfam" id="PF06202"/>
    </source>
</evidence>
<dbReference type="Gene3D" id="1.50.10.10">
    <property type="match status" value="1"/>
</dbReference>
<dbReference type="InterPro" id="IPR032790">
    <property type="entry name" value="GDE_C"/>
</dbReference>
<evidence type="ECO:0000313" key="5">
    <source>
        <dbReference type="Proteomes" id="UP000326912"/>
    </source>
</evidence>
<evidence type="ECO:0000256" key="1">
    <source>
        <dbReference type="SAM" id="MobiDB-lite"/>
    </source>
</evidence>
<dbReference type="InterPro" id="IPR024742">
    <property type="entry name" value="Glycogen_debranch_N"/>
</dbReference>
<sequence length="810" mass="91902">MAISFDRSICCDLNETISREWLVTNGLGGYAAGTVAGVLTRIQHGLLIATPPLATKPQLLLAKIDEEISYDQRTYYLGTNEYRDGTFNPSGFVHLEAFRLENGFPIFTYRLGGIDGMILEKHIWMAQGFNTTYIQYRIIKPTRSAKTAHKVNPTTSPPTNNSGRLKYASEPDKPEPLMLTLLPLVAYRPYDSPQRGNTAARFHIQMHSSETSTAESASQTILPTGTAGCSIFTEAATSPYHLLAIGKPEAQATFIPTGVWYWNFLRRCNTVAGQPDTDDLYLPGVIRATLYPDSSSSLTIIVSAEELSSQLYQPETITLLYKKNIEQRQSTLQKALQPQSTMAGESDSKQDRQLHLLPLTTTSDTYAGGQSYLQQLLHASEHFIARYSQTTERLESGKASRPSTHASNIKRETAGAIRLLSDYFNLEYRTRDALIAIPGILLVTGHYQEAHHYLKELASYFIGGMLPDRLPAEQQALTDHDYSSADITLWYFYALDQYLKATHHYEFLEELFPRLAESINRYIQGTHHGIQLDRADGLLRAEKTGKALTWMNEYHNGKPVTPRAGKPVELNALWYYALILMQGWSERLGYIGHIGYDASTYQQHANHCKHNFQQRYWNPDRNYLYDVIDGPNGDDDSLRVNQLFAIALPHSMLEQSYRRQVFETITQHLVTPYGLRTLAPHEPGYQGHLEIDARQPDKQHHSLHQGSSWIWLIGPYIDAMLTQWGEPEIEQDSQLFQEYLWRKGMQLLEPIRERFSVGLLGTCENIFDGDNPQHPGPQSAGLLSTAELLRIYNRLVQMRIERPESMLLHQ</sequence>
<dbReference type="GO" id="GO:0004135">
    <property type="term" value="F:amylo-alpha-1,6-glucosidase activity"/>
    <property type="evidence" value="ECO:0007669"/>
    <property type="project" value="InterPro"/>
</dbReference>
<feature type="domain" description="Glycogen debranching enzyme bacterial and archaeal type N-terminal" evidence="3">
    <location>
        <begin position="19"/>
        <end position="293"/>
    </location>
</feature>
<organism evidence="4 5">
    <name type="scientific">Dictyobacter vulcani</name>
    <dbReference type="NCBI Taxonomy" id="2607529"/>
    <lineage>
        <taxon>Bacteria</taxon>
        <taxon>Bacillati</taxon>
        <taxon>Chloroflexota</taxon>
        <taxon>Ktedonobacteria</taxon>
        <taxon>Ktedonobacterales</taxon>
        <taxon>Dictyobacteraceae</taxon>
        <taxon>Dictyobacter</taxon>
    </lineage>
</organism>
<reference evidence="4 5" key="1">
    <citation type="submission" date="2019-10" db="EMBL/GenBank/DDBJ databases">
        <title>Dictyobacter vulcani sp. nov., within the class Ktedonobacteria, isolated from soil of volcanic Mt. Zao.</title>
        <authorList>
            <person name="Zheng Y."/>
            <person name="Wang C.M."/>
            <person name="Sakai Y."/>
            <person name="Abe K."/>
            <person name="Yokota A."/>
            <person name="Yabe S."/>
        </authorList>
    </citation>
    <scope>NUCLEOTIDE SEQUENCE [LARGE SCALE GENOMIC DNA]</scope>
    <source>
        <strain evidence="4 5">W12</strain>
    </source>
</reference>
<feature type="compositionally biased region" description="Polar residues" evidence="1">
    <location>
        <begin position="332"/>
        <end position="343"/>
    </location>
</feature>
<accession>A0A5J4KES2</accession>
<gene>
    <name evidence="4" type="ORF">KDW_19600</name>
</gene>
<dbReference type="InterPro" id="IPR012341">
    <property type="entry name" value="6hp_glycosidase-like_sf"/>
</dbReference>
<dbReference type="GO" id="GO:0004134">
    <property type="term" value="F:4-alpha-glucanotransferase activity"/>
    <property type="evidence" value="ECO:0007669"/>
    <property type="project" value="InterPro"/>
</dbReference>
<dbReference type="AlphaFoldDB" id="A0A5J4KES2"/>
<protein>
    <submittedName>
        <fullName evidence="4">Glycogen debranching protein</fullName>
    </submittedName>
</protein>
<feature type="region of interest" description="Disordered" evidence="1">
    <location>
        <begin position="332"/>
        <end position="351"/>
    </location>
</feature>
<feature type="region of interest" description="Disordered" evidence="1">
    <location>
        <begin position="145"/>
        <end position="166"/>
    </location>
</feature>
<dbReference type="GO" id="GO:0005980">
    <property type="term" value="P:glycogen catabolic process"/>
    <property type="evidence" value="ECO:0007669"/>
    <property type="project" value="InterPro"/>
</dbReference>